<evidence type="ECO:0000313" key="1">
    <source>
        <dbReference type="EMBL" id="MBD2799533.1"/>
    </source>
</evidence>
<sequence>MMQQKNCFFCSFAHKTLTFDDFGYFFKKISSNNKQEDLIIKESLNTFGDFFLQISPAFFLFVLKKEIKWSISR</sequence>
<dbReference type="AlphaFoldDB" id="A0AAW3YT77"/>
<proteinExistence type="predicted"/>
<dbReference type="RefSeq" id="WP_323852086.1">
    <property type="nucleotide sequence ID" value="NZ_JACXBD010000043.1"/>
</dbReference>
<accession>A0AAW3YT77</accession>
<comment type="caution">
    <text evidence="1">The sequence shown here is derived from an EMBL/GenBank/DDBJ whole genome shotgun (WGS) entry which is preliminary data.</text>
</comment>
<dbReference type="EMBL" id="JACXBF010000098">
    <property type="protein sequence ID" value="MBD2799533.1"/>
    <property type="molecule type" value="Genomic_DNA"/>
</dbReference>
<name>A0AAW3YT77_9GAMM</name>
<reference evidence="1" key="2">
    <citation type="journal article" date="2024" name="Toxins">
        <title>Genome Sequence Analysis of Native Xenorhabdus Strains Isolated from Entomopathogenic Nematodes in Argentina.</title>
        <authorList>
            <person name="Palma L."/>
            <person name="Frizzo L."/>
            <person name="Kaiser S."/>
            <person name="Berry C."/>
            <person name="Caballero P."/>
            <person name="Bode H.B."/>
            <person name="Del Valle E.E."/>
        </authorList>
    </citation>
    <scope>NUCLEOTIDE SEQUENCE</scope>
    <source>
        <strain evidence="1">M</strain>
    </source>
</reference>
<dbReference type="Proteomes" id="UP001193920">
    <property type="component" value="Unassembled WGS sequence"/>
</dbReference>
<protein>
    <submittedName>
        <fullName evidence="1">Uncharacterized protein</fullName>
    </submittedName>
</protein>
<gene>
    <name evidence="1" type="ORF">ID854_03445</name>
</gene>
<organism evidence="1">
    <name type="scientific">Xenorhabdus szentirmaii</name>
    <dbReference type="NCBI Taxonomy" id="290112"/>
    <lineage>
        <taxon>Bacteria</taxon>
        <taxon>Pseudomonadati</taxon>
        <taxon>Pseudomonadota</taxon>
        <taxon>Gammaproteobacteria</taxon>
        <taxon>Enterobacterales</taxon>
        <taxon>Morganellaceae</taxon>
        <taxon>Xenorhabdus</taxon>
    </lineage>
</organism>
<reference evidence="1" key="1">
    <citation type="submission" date="2020-09" db="EMBL/GenBank/DDBJ databases">
        <authorList>
            <person name="Palma L."/>
            <person name="Caballero P."/>
            <person name="Berry C."/>
            <person name="Del Valle E."/>
        </authorList>
    </citation>
    <scope>NUCLEOTIDE SEQUENCE</scope>
    <source>
        <strain evidence="1">M</strain>
    </source>
</reference>